<dbReference type="HOGENOM" id="CLU_2047200_0_0_10"/>
<dbReference type="Proteomes" id="UP000003586">
    <property type="component" value="Chromosome"/>
</dbReference>
<feature type="region of interest" description="Disordered" evidence="1">
    <location>
        <begin position="27"/>
        <end position="48"/>
    </location>
</feature>
<evidence type="ECO:0000256" key="2">
    <source>
        <dbReference type="SAM" id="SignalP"/>
    </source>
</evidence>
<feature type="chain" id="PRO_5004788630" evidence="2">
    <location>
        <begin position="24"/>
        <end position="120"/>
    </location>
</feature>
<protein>
    <submittedName>
        <fullName evidence="3">Uncharacterized protein</fullName>
    </submittedName>
</protein>
<gene>
    <name evidence="3" type="ORF">NIASO_06425</name>
</gene>
<dbReference type="KEGG" id="nso:NIASO_06425"/>
<evidence type="ECO:0000256" key="1">
    <source>
        <dbReference type="SAM" id="MobiDB-lite"/>
    </source>
</evidence>
<dbReference type="AlphaFoldDB" id="W0F6E5"/>
<sequence>MKKYLRSIILLLAGIGIISFAQAQTAPDTAKKPVTQHNETPADSLKNEQDLEKSLTKAAAAAEKAAGKIRGIVETKADKLAKTSEPYIESLAASAASLFEKLANELDKMTDDKQATKKTK</sequence>
<dbReference type="RefSeq" id="WP_008585247.1">
    <property type="nucleotide sequence ID" value="NZ_CP007035.1"/>
</dbReference>
<evidence type="ECO:0000313" key="3">
    <source>
        <dbReference type="EMBL" id="AHF17378.1"/>
    </source>
</evidence>
<dbReference type="EMBL" id="CP007035">
    <property type="protein sequence ID" value="AHF17378.1"/>
    <property type="molecule type" value="Genomic_DNA"/>
</dbReference>
<name>W0F6E5_9BACT</name>
<feature type="signal peptide" evidence="2">
    <location>
        <begin position="1"/>
        <end position="23"/>
    </location>
</feature>
<accession>W0F6E5</accession>
<keyword evidence="2" id="KW-0732">Signal</keyword>
<evidence type="ECO:0000313" key="4">
    <source>
        <dbReference type="Proteomes" id="UP000003586"/>
    </source>
</evidence>
<dbReference type="STRING" id="929713.NIASO_06425"/>
<keyword evidence="4" id="KW-1185">Reference proteome</keyword>
<organism evidence="3 4">
    <name type="scientific">Niabella soli DSM 19437</name>
    <dbReference type="NCBI Taxonomy" id="929713"/>
    <lineage>
        <taxon>Bacteria</taxon>
        <taxon>Pseudomonadati</taxon>
        <taxon>Bacteroidota</taxon>
        <taxon>Chitinophagia</taxon>
        <taxon>Chitinophagales</taxon>
        <taxon>Chitinophagaceae</taxon>
        <taxon>Niabella</taxon>
    </lineage>
</organism>
<proteinExistence type="predicted"/>
<reference evidence="3 4" key="1">
    <citation type="submission" date="2013-12" db="EMBL/GenBank/DDBJ databases">
        <authorList>
            <consortium name="DOE Joint Genome Institute"/>
            <person name="Eisen J."/>
            <person name="Huntemann M."/>
            <person name="Han J."/>
            <person name="Chen A."/>
            <person name="Kyrpides N."/>
            <person name="Mavromatis K."/>
            <person name="Markowitz V."/>
            <person name="Palaniappan K."/>
            <person name="Ivanova N."/>
            <person name="Schaumberg A."/>
            <person name="Pati A."/>
            <person name="Liolios K."/>
            <person name="Nordberg H.P."/>
            <person name="Cantor M.N."/>
            <person name="Hua S.X."/>
            <person name="Woyke T."/>
        </authorList>
    </citation>
    <scope>NUCLEOTIDE SEQUENCE [LARGE SCALE GENOMIC DNA]</scope>
    <source>
        <strain evidence="4">DSM 19437</strain>
    </source>
</reference>